<dbReference type="InterPro" id="IPR009057">
    <property type="entry name" value="Homeodomain-like_sf"/>
</dbReference>
<sequence>MIIEVDIYSAIRARYSDGESIRAIAKDLGVSRQTVKKYCEGATHPEVRKNYQREPEIITDTIKTFILGYFKEDENE</sequence>
<dbReference type="Proteomes" id="UP000199520">
    <property type="component" value="Unassembled WGS sequence"/>
</dbReference>
<dbReference type="GO" id="GO:0003677">
    <property type="term" value="F:DNA binding"/>
    <property type="evidence" value="ECO:0007669"/>
    <property type="project" value="InterPro"/>
</dbReference>
<organism evidence="2 3">
    <name type="scientific">Pelosinus propionicus DSM 13327</name>
    <dbReference type="NCBI Taxonomy" id="1123291"/>
    <lineage>
        <taxon>Bacteria</taxon>
        <taxon>Bacillati</taxon>
        <taxon>Bacillota</taxon>
        <taxon>Negativicutes</taxon>
        <taxon>Selenomonadales</taxon>
        <taxon>Sporomusaceae</taxon>
        <taxon>Pelosinus</taxon>
    </lineage>
</organism>
<accession>A0A1I4PXU8</accession>
<name>A0A1I4PXU8_9FIRM</name>
<proteinExistence type="predicted"/>
<dbReference type="SUPFAM" id="SSF46689">
    <property type="entry name" value="Homeodomain-like"/>
    <property type="match status" value="1"/>
</dbReference>
<dbReference type="InterPro" id="IPR006120">
    <property type="entry name" value="Resolvase_HTH_dom"/>
</dbReference>
<dbReference type="EMBL" id="FOTS01000076">
    <property type="protein sequence ID" value="SFM32574.1"/>
    <property type="molecule type" value="Genomic_DNA"/>
</dbReference>
<reference evidence="3" key="1">
    <citation type="submission" date="2016-10" db="EMBL/GenBank/DDBJ databases">
        <authorList>
            <person name="Varghese N."/>
            <person name="Submissions S."/>
        </authorList>
    </citation>
    <scope>NUCLEOTIDE SEQUENCE [LARGE SCALE GENOMIC DNA]</scope>
    <source>
        <strain evidence="3">DSM 13327</strain>
    </source>
</reference>
<evidence type="ECO:0000259" key="1">
    <source>
        <dbReference type="Pfam" id="PF02796"/>
    </source>
</evidence>
<dbReference type="AlphaFoldDB" id="A0A1I4PXU8"/>
<protein>
    <submittedName>
        <fullName evidence="2">Helix-turn-helix domain of resolvase</fullName>
    </submittedName>
</protein>
<dbReference type="GO" id="GO:0000150">
    <property type="term" value="F:DNA strand exchange activity"/>
    <property type="evidence" value="ECO:0007669"/>
    <property type="project" value="InterPro"/>
</dbReference>
<feature type="domain" description="Resolvase HTH" evidence="1">
    <location>
        <begin position="11"/>
        <end position="39"/>
    </location>
</feature>
<dbReference type="Gene3D" id="1.10.10.60">
    <property type="entry name" value="Homeodomain-like"/>
    <property type="match status" value="1"/>
</dbReference>
<evidence type="ECO:0000313" key="3">
    <source>
        <dbReference type="Proteomes" id="UP000199520"/>
    </source>
</evidence>
<feature type="non-terminal residue" evidence="2">
    <location>
        <position position="76"/>
    </location>
</feature>
<keyword evidence="3" id="KW-1185">Reference proteome</keyword>
<dbReference type="Pfam" id="PF02796">
    <property type="entry name" value="HTH_7"/>
    <property type="match status" value="1"/>
</dbReference>
<gene>
    <name evidence="2" type="ORF">SAMN04490355_107619</name>
</gene>
<evidence type="ECO:0000313" key="2">
    <source>
        <dbReference type="EMBL" id="SFM32574.1"/>
    </source>
</evidence>